<sequence length="98" mass="10349">RAARAGRDAAREGLREGVIAAWSELETARLMLSASRDRATAAASALDSVRNEVRVGQKPTLDLLNAERDRLAADAAVILEEGRVVAAASRLNGLIRGA</sequence>
<comment type="caution">
    <text evidence="1">The sequence shown here is derived from an EMBL/GenBank/DDBJ whole genome shotgun (WGS) entry which is preliminary data.</text>
</comment>
<gene>
    <name evidence="1" type="ORF">ACFQ27_13540</name>
</gene>
<reference evidence="2" key="1">
    <citation type="journal article" date="2019" name="Int. J. Syst. Evol. Microbiol.">
        <title>The Global Catalogue of Microorganisms (GCM) 10K type strain sequencing project: providing services to taxonomists for standard genome sequencing and annotation.</title>
        <authorList>
            <consortium name="The Broad Institute Genomics Platform"/>
            <consortium name="The Broad Institute Genome Sequencing Center for Infectious Disease"/>
            <person name="Wu L."/>
            <person name="Ma J."/>
        </authorList>
    </citation>
    <scope>NUCLEOTIDE SEQUENCE [LARGE SCALE GENOMIC DNA]</scope>
    <source>
        <strain evidence="2">CCUG 55074</strain>
    </source>
</reference>
<dbReference type="RefSeq" id="WP_377353956.1">
    <property type="nucleotide sequence ID" value="NZ_JBHTLQ010000031.1"/>
</dbReference>
<evidence type="ECO:0000313" key="2">
    <source>
        <dbReference type="Proteomes" id="UP001597216"/>
    </source>
</evidence>
<feature type="non-terminal residue" evidence="1">
    <location>
        <position position="1"/>
    </location>
</feature>
<evidence type="ECO:0000313" key="1">
    <source>
        <dbReference type="EMBL" id="MFD1191607.1"/>
    </source>
</evidence>
<dbReference type="SUPFAM" id="SSF56954">
    <property type="entry name" value="Outer membrane efflux proteins (OEP)"/>
    <property type="match status" value="1"/>
</dbReference>
<proteinExistence type="predicted"/>
<keyword evidence="2" id="KW-1185">Reference proteome</keyword>
<organism evidence="1 2">
    <name type="scientific">Phenylobacterium conjunctum</name>
    <dbReference type="NCBI Taxonomy" id="1298959"/>
    <lineage>
        <taxon>Bacteria</taxon>
        <taxon>Pseudomonadati</taxon>
        <taxon>Pseudomonadota</taxon>
        <taxon>Alphaproteobacteria</taxon>
        <taxon>Caulobacterales</taxon>
        <taxon>Caulobacteraceae</taxon>
        <taxon>Phenylobacterium</taxon>
    </lineage>
</organism>
<accession>A0ABW3T6G7</accession>
<dbReference type="EMBL" id="JBHTLQ010000031">
    <property type="protein sequence ID" value="MFD1191607.1"/>
    <property type="molecule type" value="Genomic_DNA"/>
</dbReference>
<name>A0ABW3T6G7_9CAUL</name>
<protein>
    <submittedName>
        <fullName evidence="1">TolC family protein</fullName>
    </submittedName>
</protein>
<dbReference type="Proteomes" id="UP001597216">
    <property type="component" value="Unassembled WGS sequence"/>
</dbReference>
<dbReference type="Gene3D" id="1.20.1600.10">
    <property type="entry name" value="Outer membrane efflux proteins (OEP)"/>
    <property type="match status" value="1"/>
</dbReference>